<feature type="transmembrane region" description="Helical" evidence="1">
    <location>
        <begin position="339"/>
        <end position="362"/>
    </location>
</feature>
<dbReference type="SMART" id="SM00409">
    <property type="entry name" value="IG"/>
    <property type="match status" value="1"/>
</dbReference>
<keyword evidence="1" id="KW-0812">Transmembrane</keyword>
<reference evidence="3 4" key="1">
    <citation type="journal article" date="2008" name="Nature">
        <title>The Trichoplax genome and the nature of placozoans.</title>
        <authorList>
            <person name="Srivastava M."/>
            <person name="Begovic E."/>
            <person name="Chapman J."/>
            <person name="Putnam N.H."/>
            <person name="Hellsten U."/>
            <person name="Kawashima T."/>
            <person name="Kuo A."/>
            <person name="Mitros T."/>
            <person name="Salamov A."/>
            <person name="Carpenter M.L."/>
            <person name="Signorovitch A.Y."/>
            <person name="Moreno M.A."/>
            <person name="Kamm K."/>
            <person name="Grimwood J."/>
            <person name="Schmutz J."/>
            <person name="Shapiro H."/>
            <person name="Grigoriev I.V."/>
            <person name="Buss L.W."/>
            <person name="Schierwater B."/>
            <person name="Dellaporta S.L."/>
            <person name="Rokhsar D.S."/>
        </authorList>
    </citation>
    <scope>NUCLEOTIDE SEQUENCE [LARGE SCALE GENOMIC DNA]</scope>
    <source>
        <strain evidence="3 4">Grell-BS-1999</strain>
    </source>
</reference>
<dbReference type="PhylomeDB" id="B3RUE5"/>
<dbReference type="AlphaFoldDB" id="B3RUE5"/>
<feature type="domain" description="Fibronectin type-III" evidence="2">
    <location>
        <begin position="123"/>
        <end position="224"/>
    </location>
</feature>
<dbReference type="SUPFAM" id="SSF49265">
    <property type="entry name" value="Fibronectin type III"/>
    <property type="match status" value="1"/>
</dbReference>
<dbReference type="RefSeq" id="XP_002111831.1">
    <property type="nucleotide sequence ID" value="XM_002111795.1"/>
</dbReference>
<evidence type="ECO:0000256" key="1">
    <source>
        <dbReference type="SAM" id="Phobius"/>
    </source>
</evidence>
<proteinExistence type="predicted"/>
<keyword evidence="1" id="KW-1133">Transmembrane helix</keyword>
<accession>B3RUE5</accession>
<dbReference type="InterPro" id="IPR003961">
    <property type="entry name" value="FN3_dom"/>
</dbReference>
<protein>
    <recommendedName>
        <fullName evidence="2">Fibronectin type-III domain-containing protein</fullName>
    </recommendedName>
</protein>
<evidence type="ECO:0000259" key="2">
    <source>
        <dbReference type="PROSITE" id="PS50853"/>
    </source>
</evidence>
<sequence>MSDVIITPNSPISPVIHQTISLQCTARLIDNQGRPLDLLSFGKVEKTWPPYLLVMNSNKDYLIDEGDQSTVKSFYNKSMTNVTIGITILNITTSHDGIYKCAASYFSAMQDDKKTIKLNVLVPPKEPKHFELVNRSNSSALFTWSHADDNHHKHHYVVECASTNHFCHSIQTDTNQTSLILKGLKPQNCYTCTLLSRDYIGDSLKLMLLVGAASPFKCCRSSSTSSSLDILSATITDETGTLQTTTNPTTTTEIEISTTIKKESMITDKLIPSASTVCSPDLMITATQTSKPDVETSTILNSISPTHTNSLSDSHGINDTRVNTTAVDANETRQSVTQMLSIGISVGFCLLVIIGGILYRIWTKRLEMNP</sequence>
<dbReference type="GeneID" id="6752566"/>
<gene>
    <name evidence="3" type="ORF">TRIADDRAFT_55259</name>
</gene>
<dbReference type="EMBL" id="DS985244">
    <property type="protein sequence ID" value="EDV25798.1"/>
    <property type="molecule type" value="Genomic_DNA"/>
</dbReference>
<dbReference type="KEGG" id="tad:TRIADDRAFT_55259"/>
<evidence type="ECO:0000313" key="3">
    <source>
        <dbReference type="EMBL" id="EDV25798.1"/>
    </source>
</evidence>
<dbReference type="InterPro" id="IPR036116">
    <property type="entry name" value="FN3_sf"/>
</dbReference>
<dbReference type="Gene3D" id="2.60.40.10">
    <property type="entry name" value="Immunoglobulins"/>
    <property type="match status" value="2"/>
</dbReference>
<dbReference type="SUPFAM" id="SSF48726">
    <property type="entry name" value="Immunoglobulin"/>
    <property type="match status" value="1"/>
</dbReference>
<dbReference type="InParanoid" id="B3RUE5"/>
<dbReference type="PROSITE" id="PS50853">
    <property type="entry name" value="FN3"/>
    <property type="match status" value="1"/>
</dbReference>
<dbReference type="InterPro" id="IPR003599">
    <property type="entry name" value="Ig_sub"/>
</dbReference>
<dbReference type="Pfam" id="PF00041">
    <property type="entry name" value="fn3"/>
    <property type="match status" value="1"/>
</dbReference>
<dbReference type="Proteomes" id="UP000009022">
    <property type="component" value="Unassembled WGS sequence"/>
</dbReference>
<dbReference type="InterPro" id="IPR036179">
    <property type="entry name" value="Ig-like_dom_sf"/>
</dbReference>
<dbReference type="CDD" id="cd00063">
    <property type="entry name" value="FN3"/>
    <property type="match status" value="1"/>
</dbReference>
<keyword evidence="1" id="KW-0472">Membrane</keyword>
<name>B3RUE5_TRIAD</name>
<dbReference type="HOGENOM" id="CLU_748700_0_0_1"/>
<dbReference type="InterPro" id="IPR013783">
    <property type="entry name" value="Ig-like_fold"/>
</dbReference>
<organism evidence="3 4">
    <name type="scientific">Trichoplax adhaerens</name>
    <name type="common">Trichoplax reptans</name>
    <dbReference type="NCBI Taxonomy" id="10228"/>
    <lineage>
        <taxon>Eukaryota</taxon>
        <taxon>Metazoa</taxon>
        <taxon>Placozoa</taxon>
        <taxon>Uniplacotomia</taxon>
        <taxon>Trichoplacea</taxon>
        <taxon>Trichoplacidae</taxon>
        <taxon>Trichoplax</taxon>
    </lineage>
</organism>
<dbReference type="CTD" id="6752566"/>
<evidence type="ECO:0000313" key="4">
    <source>
        <dbReference type="Proteomes" id="UP000009022"/>
    </source>
</evidence>
<keyword evidence="4" id="KW-1185">Reference proteome</keyword>